<evidence type="ECO:0000256" key="6">
    <source>
        <dbReference type="ARBA" id="ARBA00023002"/>
    </source>
</evidence>
<dbReference type="GO" id="GO:0020037">
    <property type="term" value="F:heme binding"/>
    <property type="evidence" value="ECO:0007669"/>
    <property type="project" value="InterPro"/>
</dbReference>
<name>A0A1U8ADF2_NELNU</name>
<dbReference type="InterPro" id="IPR017972">
    <property type="entry name" value="Cyt_P450_CS"/>
</dbReference>
<evidence type="ECO:0000256" key="5">
    <source>
        <dbReference type="ARBA" id="ARBA00022723"/>
    </source>
</evidence>
<dbReference type="Pfam" id="PF00067">
    <property type="entry name" value="p450"/>
    <property type="match status" value="1"/>
</dbReference>
<comment type="similarity">
    <text evidence="3 11">Belongs to the cytochrome P450 family.</text>
</comment>
<dbReference type="Proteomes" id="UP000189703">
    <property type="component" value="Unplaced"/>
</dbReference>
<evidence type="ECO:0000256" key="3">
    <source>
        <dbReference type="ARBA" id="ARBA00010617"/>
    </source>
</evidence>
<dbReference type="PROSITE" id="PS00086">
    <property type="entry name" value="CYTOCHROME_P450"/>
    <property type="match status" value="1"/>
</dbReference>
<dbReference type="GO" id="GO:0004497">
    <property type="term" value="F:monooxygenase activity"/>
    <property type="evidence" value="ECO:0007669"/>
    <property type="project" value="UniProtKB-KW"/>
</dbReference>
<dbReference type="GO" id="GO:0016020">
    <property type="term" value="C:membrane"/>
    <property type="evidence" value="ECO:0007669"/>
    <property type="project" value="UniProtKB-SubCell"/>
</dbReference>
<evidence type="ECO:0000256" key="2">
    <source>
        <dbReference type="ARBA" id="ARBA00004370"/>
    </source>
</evidence>
<dbReference type="OMA" id="KTHENAF"/>
<gene>
    <name evidence="13" type="primary">LOC104603250</name>
</gene>
<comment type="cofactor">
    <cofactor evidence="1 10">
        <name>heme</name>
        <dbReference type="ChEBI" id="CHEBI:30413"/>
    </cofactor>
</comment>
<comment type="subcellular location">
    <subcellularLocation>
        <location evidence="2">Membrane</location>
    </subcellularLocation>
</comment>
<dbReference type="STRING" id="4432.A0A1U8ADF2"/>
<proteinExistence type="inferred from homology"/>
<dbReference type="FunFam" id="1.10.630.10:FF:000019">
    <property type="entry name" value="Cytochrome P450 family protein"/>
    <property type="match status" value="1"/>
</dbReference>
<dbReference type="PANTHER" id="PTHR47943:SF8">
    <property type="entry name" value="CYTOCHROME P450"/>
    <property type="match status" value="1"/>
</dbReference>
<dbReference type="InParanoid" id="A0A1U8ADF2"/>
<dbReference type="CDD" id="cd20655">
    <property type="entry name" value="CYP93"/>
    <property type="match status" value="1"/>
</dbReference>
<keyword evidence="8 11" id="KW-0503">Monooxygenase</keyword>
<evidence type="ECO:0000313" key="13">
    <source>
        <dbReference type="RefSeq" id="XP_010265529.1"/>
    </source>
</evidence>
<keyword evidence="6 11" id="KW-0560">Oxidoreductase</keyword>
<dbReference type="OrthoDB" id="1103324at2759"/>
<accession>A0A1U8ADF2</accession>
<dbReference type="FunCoup" id="A0A1U8ADF2">
    <property type="interactions" value="212"/>
</dbReference>
<dbReference type="GO" id="GO:0016705">
    <property type="term" value="F:oxidoreductase activity, acting on paired donors, with incorporation or reduction of molecular oxygen"/>
    <property type="evidence" value="ECO:0007669"/>
    <property type="project" value="InterPro"/>
</dbReference>
<keyword evidence="9" id="KW-0472">Membrane</keyword>
<keyword evidence="5 10" id="KW-0479">Metal-binding</keyword>
<dbReference type="PRINTS" id="PR00385">
    <property type="entry name" value="P450"/>
</dbReference>
<evidence type="ECO:0000256" key="9">
    <source>
        <dbReference type="ARBA" id="ARBA00023136"/>
    </source>
</evidence>
<dbReference type="KEGG" id="nnu:104603250"/>
<keyword evidence="7 10" id="KW-0408">Iron</keyword>
<dbReference type="PANTHER" id="PTHR47943">
    <property type="entry name" value="CYTOCHROME P450 93A3-LIKE"/>
    <property type="match status" value="1"/>
</dbReference>
<evidence type="ECO:0000256" key="8">
    <source>
        <dbReference type="ARBA" id="ARBA00023033"/>
    </source>
</evidence>
<dbReference type="PRINTS" id="PR00463">
    <property type="entry name" value="EP450I"/>
</dbReference>
<keyword evidence="4 10" id="KW-0349">Heme</keyword>
<dbReference type="eggNOG" id="KOG0156">
    <property type="taxonomic scope" value="Eukaryota"/>
</dbReference>
<evidence type="ECO:0000256" key="10">
    <source>
        <dbReference type="PIRSR" id="PIRSR602401-1"/>
    </source>
</evidence>
<dbReference type="Gene3D" id="1.10.630.10">
    <property type="entry name" value="Cytochrome P450"/>
    <property type="match status" value="1"/>
</dbReference>
<evidence type="ECO:0000313" key="12">
    <source>
        <dbReference type="Proteomes" id="UP000189703"/>
    </source>
</evidence>
<dbReference type="InterPro" id="IPR001128">
    <property type="entry name" value="Cyt_P450"/>
</dbReference>
<dbReference type="GO" id="GO:0005506">
    <property type="term" value="F:iron ion binding"/>
    <property type="evidence" value="ECO:0007669"/>
    <property type="project" value="InterPro"/>
</dbReference>
<protein>
    <submittedName>
        <fullName evidence="13">Cytochrome P450 93A3-like</fullName>
    </submittedName>
</protein>
<dbReference type="AlphaFoldDB" id="A0A1U8ADF2"/>
<dbReference type="GeneID" id="104603250"/>
<evidence type="ECO:0000256" key="4">
    <source>
        <dbReference type="ARBA" id="ARBA00022617"/>
    </source>
</evidence>
<reference evidence="13" key="1">
    <citation type="submission" date="2025-08" db="UniProtKB">
        <authorList>
            <consortium name="RefSeq"/>
        </authorList>
    </citation>
    <scope>IDENTIFICATION</scope>
</reference>
<dbReference type="RefSeq" id="XP_010265529.1">
    <property type="nucleotide sequence ID" value="XM_010267227.2"/>
</dbReference>
<evidence type="ECO:0000256" key="7">
    <source>
        <dbReference type="ARBA" id="ARBA00023004"/>
    </source>
</evidence>
<evidence type="ECO:0000256" key="1">
    <source>
        <dbReference type="ARBA" id="ARBA00001971"/>
    </source>
</evidence>
<evidence type="ECO:0000256" key="11">
    <source>
        <dbReference type="RuleBase" id="RU000461"/>
    </source>
</evidence>
<dbReference type="SUPFAM" id="SSF48264">
    <property type="entry name" value="Cytochrome P450"/>
    <property type="match status" value="1"/>
</dbReference>
<organism evidence="12 13">
    <name type="scientific">Nelumbo nucifera</name>
    <name type="common">Sacred lotus</name>
    <dbReference type="NCBI Taxonomy" id="4432"/>
    <lineage>
        <taxon>Eukaryota</taxon>
        <taxon>Viridiplantae</taxon>
        <taxon>Streptophyta</taxon>
        <taxon>Embryophyta</taxon>
        <taxon>Tracheophyta</taxon>
        <taxon>Spermatophyta</taxon>
        <taxon>Magnoliopsida</taxon>
        <taxon>Proteales</taxon>
        <taxon>Nelumbonaceae</taxon>
        <taxon>Nelumbo</taxon>
    </lineage>
</organism>
<sequence length="520" mass="59071">MMEMDLQSLATLFLVGLISTILVRTVLSRTSRPRLRLPPSPMALPVFGHLHLLGPSPHQAFHKLAARYGPLFYLRLGSVPHVVVSSPEIAKDFLRTHELAFSARPQSEAARQISYNFADFSFIPYGPYWKFMKKLIMSELFGSRMLDKFLAIRHDETQSFIKFLVNKSEARQEVHLSGELIRLTNNVISRMAISRRCSGNDDEAEEVKNLIMEIADLLAAFNIGEFVPLLKSFGSKGFDERVKDVHRRFDVIMEKVITEHEEARRKKEEIKGDGVKDILDMLLDIAEDENSEIRLTRENIKAFLLDIIAAGTDTTALTIEWALAELINHPPLFKKLREELDSVVGKRKLVEENDIPNLPYLQAVVKETLRLHAPAPLIVRQSVRHCNIRGYDIPANARMFVNLWSISRDPNYWEDPFTFNPERFMPSGKNGWNSMDVRGQYFHFMPFGTGTRACPGTTLALHLLHVTIAAMIQCFDWKVLNVGKDGLVDMAEGTGLATPMAHHLVCQPIIHFNPFSVTES</sequence>
<dbReference type="InterPro" id="IPR036396">
    <property type="entry name" value="Cyt_P450_sf"/>
</dbReference>
<feature type="binding site" description="axial binding residue" evidence="10">
    <location>
        <position position="454"/>
    </location>
    <ligand>
        <name>heme</name>
        <dbReference type="ChEBI" id="CHEBI:30413"/>
    </ligand>
    <ligandPart>
        <name>Fe</name>
        <dbReference type="ChEBI" id="CHEBI:18248"/>
    </ligandPart>
</feature>
<dbReference type="InterPro" id="IPR002401">
    <property type="entry name" value="Cyt_P450_E_grp-I"/>
</dbReference>
<keyword evidence="12" id="KW-1185">Reference proteome</keyword>